<evidence type="ECO:0000313" key="2">
    <source>
        <dbReference type="Proteomes" id="UP000313359"/>
    </source>
</evidence>
<dbReference type="STRING" id="1328759.A0A5C2RLJ7"/>
<sequence length="64" mass="7458">VLYPTPYGALTQLFAGTMPEALNYNGEFMIPWARVGRCRPEAYDDELGERFWKWLEDEVKARMG</sequence>
<dbReference type="OrthoDB" id="191139at2759"/>
<name>A0A5C2RLJ7_9APHY</name>
<keyword evidence="2" id="KW-1185">Reference proteome</keyword>
<dbReference type="EMBL" id="ML122491">
    <property type="protein sequence ID" value="RPD52041.1"/>
    <property type="molecule type" value="Genomic_DNA"/>
</dbReference>
<accession>A0A5C2RLJ7</accession>
<evidence type="ECO:0000313" key="1">
    <source>
        <dbReference type="EMBL" id="RPD52041.1"/>
    </source>
</evidence>
<gene>
    <name evidence="1" type="ORF">L227DRAFT_515406</name>
</gene>
<organism evidence="1 2">
    <name type="scientific">Lentinus tigrinus ALCF2SS1-6</name>
    <dbReference type="NCBI Taxonomy" id="1328759"/>
    <lineage>
        <taxon>Eukaryota</taxon>
        <taxon>Fungi</taxon>
        <taxon>Dikarya</taxon>
        <taxon>Basidiomycota</taxon>
        <taxon>Agaricomycotina</taxon>
        <taxon>Agaricomycetes</taxon>
        <taxon>Polyporales</taxon>
        <taxon>Polyporaceae</taxon>
        <taxon>Lentinus</taxon>
    </lineage>
</organism>
<dbReference type="Proteomes" id="UP000313359">
    <property type="component" value="Unassembled WGS sequence"/>
</dbReference>
<proteinExistence type="predicted"/>
<reference evidence="1" key="1">
    <citation type="journal article" date="2018" name="Genome Biol. Evol.">
        <title>Genomics and development of Lentinus tigrinus, a white-rot wood-decaying mushroom with dimorphic fruiting bodies.</title>
        <authorList>
            <person name="Wu B."/>
            <person name="Xu Z."/>
            <person name="Knudson A."/>
            <person name="Carlson A."/>
            <person name="Chen N."/>
            <person name="Kovaka S."/>
            <person name="LaButti K."/>
            <person name="Lipzen A."/>
            <person name="Pennachio C."/>
            <person name="Riley R."/>
            <person name="Schakwitz W."/>
            <person name="Umezawa K."/>
            <person name="Ohm R.A."/>
            <person name="Grigoriev I.V."/>
            <person name="Nagy L.G."/>
            <person name="Gibbons J."/>
            <person name="Hibbett D."/>
        </authorList>
    </citation>
    <scope>NUCLEOTIDE SEQUENCE [LARGE SCALE GENOMIC DNA]</scope>
    <source>
        <strain evidence="1">ALCF2SS1-6</strain>
    </source>
</reference>
<feature type="non-terminal residue" evidence="1">
    <location>
        <position position="1"/>
    </location>
</feature>
<protein>
    <submittedName>
        <fullName evidence="1">Uncharacterized protein</fullName>
    </submittedName>
</protein>
<dbReference type="AlphaFoldDB" id="A0A5C2RLJ7"/>